<dbReference type="SUPFAM" id="SSF51120">
    <property type="entry name" value="beta-Roll"/>
    <property type="match status" value="4"/>
</dbReference>
<evidence type="ECO:0000256" key="2">
    <source>
        <dbReference type="ARBA" id="ARBA00004613"/>
    </source>
</evidence>
<feature type="region of interest" description="Disordered" evidence="9">
    <location>
        <begin position="154"/>
        <end position="197"/>
    </location>
</feature>
<keyword evidence="3" id="KW-0964">Secreted</keyword>
<protein>
    <submittedName>
        <fullName evidence="11">Calcium-binding protein</fullName>
    </submittedName>
</protein>
<dbReference type="PRINTS" id="PR01488">
    <property type="entry name" value="RTXTOXINA"/>
</dbReference>
<keyword evidence="7" id="KW-0843">Virulence</keyword>
<evidence type="ECO:0000256" key="6">
    <source>
        <dbReference type="ARBA" id="ARBA00022837"/>
    </source>
</evidence>
<keyword evidence="6" id="KW-0106">Calcium</keyword>
<feature type="compositionally biased region" description="Basic and acidic residues" evidence="9">
    <location>
        <begin position="1263"/>
        <end position="1280"/>
    </location>
</feature>
<accession>A0ABW1ZWV1</accession>
<dbReference type="EMBL" id="JBHSWE010000001">
    <property type="protein sequence ID" value="MFC6669660.1"/>
    <property type="molecule type" value="Genomic_DNA"/>
</dbReference>
<dbReference type="InterPro" id="IPR050557">
    <property type="entry name" value="RTX_toxin/Mannuronan_C5-epim"/>
</dbReference>
<dbReference type="Gene3D" id="2.150.10.10">
    <property type="entry name" value="Serralysin-like metalloprotease, C-terminal"/>
    <property type="match status" value="5"/>
</dbReference>
<comment type="subcellular location">
    <subcellularLocation>
        <location evidence="1">Membrane</location>
    </subcellularLocation>
    <subcellularLocation>
        <location evidence="2">Secreted</location>
    </subcellularLocation>
</comment>
<dbReference type="InterPro" id="IPR010566">
    <property type="entry name" value="Haemolys_ca-bd"/>
</dbReference>
<evidence type="ECO:0000256" key="1">
    <source>
        <dbReference type="ARBA" id="ARBA00004370"/>
    </source>
</evidence>
<evidence type="ECO:0000256" key="7">
    <source>
        <dbReference type="ARBA" id="ARBA00023026"/>
    </source>
</evidence>
<sequence>MSYNELVAEVSAQWQQRSLESSFEEGVAIYISDKKQLSQEYYDDVIQKKENVTAEDYIAFHEHMLGPFNELTGEYGDSEIASRLDYEASVYFEAIDDYVADRLLELYSEELDAATDGVEAEALQTIGDELALIDRSDTGTYAEDLAADLETAEQDYRQQGESERNAAASNSELKKSLENKQEAYPADARDAAEPTIDKARTDVELELEKRAKEEIREFIDDLLDDLPPEVAEEHSEVECEYSHAKVEAWNRDVRSFLENYPVDLIVDTASDASQDNPDRKSRLEVLVDNTLQGLRNYMDLMLDDLEAISDLEDPASCSEGGGNKPSFEKPEQITSPLLLDLDGEGIETLSHSEFIYFDHDNNGFSELTGWVAPDDGLLVMDLDGDGRISNGEELFGNNTRLQDGRYAANGFEALAALDQNFDSVVDAQDEGYGRLRIWQDLDADARVDDGELLTLEEVGVSALSVQWQPASEVDDNGNTIRQRGNATLADGSTAQLADVWFGVDRTLTITRDRLEPGDGIRALPNARGFGNVHDLDQAMARDPLLQAMVQAFVDESDDSARRAMLDGLIYQWTGVADVDPYSRDPSRVYGHVMDARQLEALEALVGRGYLGTWCWGQRDPNPHGRAAPVLIAQYETFKAFVYGQLMAQSHYADAFELIGVRYDPQSLAFVPDTAAFSGYLEQLLEAGDVVEVSRIYGVLRDLGLYSIAMEQVATELRANPVLAPILADNLVAGGDGDDTLSGTGGDDLMVGGKGDDSLFGKVGNDTYLFEPGDGADRIYDSAGVDTLSFGAGVSAQSLKITRGVSSLLVTLLDANGVPTGDSVRIDNVFDFDGSLREGAIEAFRFQDGASLSLSQIVERIEQPVTEGDDTLFGTEGADRFEALQGHDTLYGGAGDDVYRFAPGHGQDLIYENAGVDTIEFYGGILPTDVKIERAGPDGEDLVLHLFDPDGRPTGDRITVAKAYQDHRVSTNRIEQVRFVLADGSTEVRALDALDKLYATTELDDVIYGFESGEEIHSLAGIDEVHGAGGDDQLYGDADDDRLFGEDGNDNLSGGAGNDRLQGGTGDDLYRFAAGDGHDLIVNSDRLGRDALVFDASVSRKKVRLLRVGDDLLISIDRNADSVQIAGYFSGDGVSDSALGEIRFADGSLLSIEDVMAMTLQATQGADYLEGYGSDDSIAARGGDDIVYGRSGNDLISGDQGNDLIFGENGSDMLFGGQGADQLYGGQGADVLDGGAESDRLFGSSGEDLLHGGEGDDLLSGGAQDDRLEGENGDDRLHGDQGNDSLSGGNGDDDLEGGAGDDILEGGNGNDRYRYAPGDGDDLILTAARDGRGQDVLSLSGFAPDELWLSRQGDDLLVGFVGTEGSISVSGWGTEPSVIDGLQLDGFVACEDDLARLVSAMAAFDAPTGAGEIVPQDVREQLQPVLAASWQPVA</sequence>
<feature type="compositionally biased region" description="Basic and acidic residues" evidence="9">
    <location>
        <begin position="154"/>
        <end position="164"/>
    </location>
</feature>
<name>A0ABW1ZWV1_9GAMM</name>
<dbReference type="Pfam" id="PF06594">
    <property type="entry name" value="HCBP_related"/>
    <property type="match status" value="1"/>
</dbReference>
<dbReference type="PRINTS" id="PR00313">
    <property type="entry name" value="CABNDNGRPT"/>
</dbReference>
<evidence type="ECO:0000256" key="3">
    <source>
        <dbReference type="ARBA" id="ARBA00022525"/>
    </source>
</evidence>
<gene>
    <name evidence="11" type="ORF">ACFQDL_05840</name>
</gene>
<keyword evidence="4" id="KW-0800">Toxin</keyword>
<proteinExistence type="predicted"/>
<evidence type="ECO:0000313" key="12">
    <source>
        <dbReference type="Proteomes" id="UP001596422"/>
    </source>
</evidence>
<dbReference type="RefSeq" id="WP_379912905.1">
    <property type="nucleotide sequence ID" value="NZ_JBHSWE010000001.1"/>
</dbReference>
<feature type="compositionally biased region" description="Basic and acidic residues" evidence="9">
    <location>
        <begin position="172"/>
        <end position="197"/>
    </location>
</feature>
<dbReference type="InterPro" id="IPR018511">
    <property type="entry name" value="Hemolysin-typ_Ca-bd_CS"/>
</dbReference>
<dbReference type="PANTHER" id="PTHR38340:SF1">
    <property type="entry name" value="S-LAYER PROTEIN"/>
    <property type="match status" value="1"/>
</dbReference>
<feature type="region of interest" description="Disordered" evidence="9">
    <location>
        <begin position="1234"/>
        <end position="1311"/>
    </location>
</feature>
<comment type="caution">
    <text evidence="11">The sequence shown here is derived from an EMBL/GenBank/DDBJ whole genome shotgun (WGS) entry which is preliminary data.</text>
</comment>
<evidence type="ECO:0000259" key="10">
    <source>
        <dbReference type="Pfam" id="PF06594"/>
    </source>
</evidence>
<keyword evidence="12" id="KW-1185">Reference proteome</keyword>
<organism evidence="11 12">
    <name type="scientific">Marinobacterium aestuariivivens</name>
    <dbReference type="NCBI Taxonomy" id="1698799"/>
    <lineage>
        <taxon>Bacteria</taxon>
        <taxon>Pseudomonadati</taxon>
        <taxon>Pseudomonadota</taxon>
        <taxon>Gammaproteobacteria</taxon>
        <taxon>Oceanospirillales</taxon>
        <taxon>Oceanospirillaceae</taxon>
        <taxon>Marinobacterium</taxon>
    </lineage>
</organism>
<evidence type="ECO:0000256" key="4">
    <source>
        <dbReference type="ARBA" id="ARBA00022656"/>
    </source>
</evidence>
<dbReference type="Proteomes" id="UP001596422">
    <property type="component" value="Unassembled WGS sequence"/>
</dbReference>
<evidence type="ECO:0000256" key="9">
    <source>
        <dbReference type="SAM" id="MobiDB-lite"/>
    </source>
</evidence>
<keyword evidence="8" id="KW-0472">Membrane</keyword>
<keyword evidence="5" id="KW-0677">Repeat</keyword>
<dbReference type="InterPro" id="IPR011049">
    <property type="entry name" value="Serralysin-like_metalloprot_C"/>
</dbReference>
<feature type="domain" description="Haemolysin-type calcium binding-related" evidence="10">
    <location>
        <begin position="1110"/>
        <end position="1152"/>
    </location>
</feature>
<dbReference type="PROSITE" id="PS00330">
    <property type="entry name" value="HEMOLYSIN_CALCIUM"/>
    <property type="match status" value="5"/>
</dbReference>
<dbReference type="InterPro" id="IPR001343">
    <property type="entry name" value="Hemolysn_Ca-bd"/>
</dbReference>
<evidence type="ECO:0000256" key="5">
    <source>
        <dbReference type="ARBA" id="ARBA00022737"/>
    </source>
</evidence>
<reference evidence="12" key="1">
    <citation type="journal article" date="2019" name="Int. J. Syst. Evol. Microbiol.">
        <title>The Global Catalogue of Microorganisms (GCM) 10K type strain sequencing project: providing services to taxonomists for standard genome sequencing and annotation.</title>
        <authorList>
            <consortium name="The Broad Institute Genomics Platform"/>
            <consortium name="The Broad Institute Genome Sequencing Center for Infectious Disease"/>
            <person name="Wu L."/>
            <person name="Ma J."/>
        </authorList>
    </citation>
    <scope>NUCLEOTIDE SEQUENCE [LARGE SCALE GENOMIC DNA]</scope>
    <source>
        <strain evidence="12">NBRC 111756</strain>
    </source>
</reference>
<dbReference type="Pfam" id="PF00353">
    <property type="entry name" value="HemolysinCabind"/>
    <property type="match status" value="8"/>
</dbReference>
<dbReference type="InterPro" id="IPR003995">
    <property type="entry name" value="RTX_toxin_determinant-A"/>
</dbReference>
<evidence type="ECO:0000256" key="8">
    <source>
        <dbReference type="ARBA" id="ARBA00023136"/>
    </source>
</evidence>
<dbReference type="PANTHER" id="PTHR38340">
    <property type="entry name" value="S-LAYER PROTEIN"/>
    <property type="match status" value="1"/>
</dbReference>
<evidence type="ECO:0000313" key="11">
    <source>
        <dbReference type="EMBL" id="MFC6669660.1"/>
    </source>
</evidence>